<dbReference type="InterPro" id="IPR020904">
    <property type="entry name" value="Sc_DH/Rdtase_CS"/>
</dbReference>
<dbReference type="PANTHER" id="PTHR24321">
    <property type="entry name" value="DEHYDROGENASES, SHORT CHAIN"/>
    <property type="match status" value="1"/>
</dbReference>
<evidence type="ECO:0000313" key="6">
    <source>
        <dbReference type="Proteomes" id="UP000254978"/>
    </source>
</evidence>
<dbReference type="FunFam" id="3.40.50.720:FF:000084">
    <property type="entry name" value="Short-chain dehydrogenase reductase"/>
    <property type="match status" value="1"/>
</dbReference>
<evidence type="ECO:0000313" key="5">
    <source>
        <dbReference type="EMBL" id="STZ58551.1"/>
    </source>
</evidence>
<dbReference type="GO" id="GO:0050574">
    <property type="term" value="F:2-(R)-hydroxypropyl-CoM dehydrogenase activity"/>
    <property type="evidence" value="ECO:0007669"/>
    <property type="project" value="UniProtKB-EC"/>
</dbReference>
<organism evidence="5 6">
    <name type="scientific">Mycolicibacterium tokaiense</name>
    <dbReference type="NCBI Taxonomy" id="39695"/>
    <lineage>
        <taxon>Bacteria</taxon>
        <taxon>Bacillati</taxon>
        <taxon>Actinomycetota</taxon>
        <taxon>Actinomycetes</taxon>
        <taxon>Mycobacteriales</taxon>
        <taxon>Mycobacteriaceae</taxon>
        <taxon>Mycolicibacterium</taxon>
    </lineage>
</organism>
<dbReference type="Gene3D" id="3.40.50.720">
    <property type="entry name" value="NAD(P)-binding Rossmann-like Domain"/>
    <property type="match status" value="1"/>
</dbReference>
<dbReference type="Pfam" id="PF13561">
    <property type="entry name" value="adh_short_C2"/>
    <property type="match status" value="1"/>
</dbReference>
<dbReference type="Proteomes" id="UP000254978">
    <property type="component" value="Unassembled WGS sequence"/>
</dbReference>
<dbReference type="OrthoDB" id="286404at2"/>
<name>A0A378TCK6_9MYCO</name>
<evidence type="ECO:0000256" key="2">
    <source>
        <dbReference type="ARBA" id="ARBA00023002"/>
    </source>
</evidence>
<keyword evidence="3" id="KW-0520">NAD</keyword>
<dbReference type="PROSITE" id="PS00061">
    <property type="entry name" value="ADH_SHORT"/>
    <property type="match status" value="1"/>
</dbReference>
<gene>
    <name evidence="5" type="primary">xecD_2</name>
    <name evidence="5" type="ORF">NCTC10821_02064</name>
</gene>
<dbReference type="AlphaFoldDB" id="A0A378TCK6"/>
<keyword evidence="6" id="KW-1185">Reference proteome</keyword>
<accession>A0A378TCK6</accession>
<evidence type="ECO:0000256" key="1">
    <source>
        <dbReference type="ARBA" id="ARBA00006484"/>
    </source>
</evidence>
<dbReference type="PRINTS" id="PR00081">
    <property type="entry name" value="GDHRDH"/>
</dbReference>
<reference evidence="5 6" key="1">
    <citation type="submission" date="2018-06" db="EMBL/GenBank/DDBJ databases">
        <authorList>
            <consortium name="Pathogen Informatics"/>
            <person name="Doyle S."/>
        </authorList>
    </citation>
    <scope>NUCLEOTIDE SEQUENCE [LARGE SCALE GENOMIC DNA]</scope>
    <source>
        <strain evidence="5 6">NCTC10821</strain>
    </source>
</reference>
<feature type="domain" description="Ketoreductase" evidence="4">
    <location>
        <begin position="7"/>
        <end position="183"/>
    </location>
</feature>
<comment type="similarity">
    <text evidence="1">Belongs to the short-chain dehydrogenases/reductases (SDR) family.</text>
</comment>
<dbReference type="PANTHER" id="PTHR24321:SF8">
    <property type="entry name" value="ESTRADIOL 17-BETA-DEHYDROGENASE 8-RELATED"/>
    <property type="match status" value="1"/>
</dbReference>
<dbReference type="InterPro" id="IPR036291">
    <property type="entry name" value="NAD(P)-bd_dom_sf"/>
</dbReference>
<dbReference type="SMART" id="SM00822">
    <property type="entry name" value="PKS_KR"/>
    <property type="match status" value="1"/>
</dbReference>
<keyword evidence="2 5" id="KW-0560">Oxidoreductase</keyword>
<dbReference type="EMBL" id="UGQT01000001">
    <property type="protein sequence ID" value="STZ58551.1"/>
    <property type="molecule type" value="Genomic_DNA"/>
</dbReference>
<proteinExistence type="inferred from homology"/>
<dbReference type="InterPro" id="IPR002347">
    <property type="entry name" value="SDR_fam"/>
</dbReference>
<dbReference type="NCBIfam" id="NF005559">
    <property type="entry name" value="PRK07231.1"/>
    <property type="match status" value="1"/>
</dbReference>
<evidence type="ECO:0000256" key="3">
    <source>
        <dbReference type="ARBA" id="ARBA00023027"/>
    </source>
</evidence>
<protein>
    <submittedName>
        <fullName evidence="5">Dehydrogenase</fullName>
        <ecNumber evidence="5">1.1.1.268</ecNumber>
    </submittedName>
</protein>
<sequence>MGRLDGKVAVVTGAASGIGREVARRFAAEDAAVVAFDLNEDDLRRLADELGDRVLIHPGDVRTADDLSAAVRRAEQEFGLLTTICNCAGVYDNVPFLELTEERWRRTVDINLSGVYFACKAAVPAMQRAGGGSIINLASANSMVASPGETAYSASKGGVLMLTKAIAVEHARDAIRANAICPGFVDTPMVAGTIAQFGDRDQMLTEVSKFQPLGIGLPEDIARVACFLASDDSRSMTGSAVMADGGYTAM</sequence>
<dbReference type="InterPro" id="IPR057326">
    <property type="entry name" value="KR_dom"/>
</dbReference>
<dbReference type="PRINTS" id="PR00080">
    <property type="entry name" value="SDRFAMILY"/>
</dbReference>
<dbReference type="SUPFAM" id="SSF51735">
    <property type="entry name" value="NAD(P)-binding Rossmann-fold domains"/>
    <property type="match status" value="1"/>
</dbReference>
<dbReference type="RefSeq" id="WP_115278342.1">
    <property type="nucleotide sequence ID" value="NZ_AP022600.1"/>
</dbReference>
<dbReference type="EC" id="1.1.1.268" evidence="5"/>
<evidence type="ECO:0000259" key="4">
    <source>
        <dbReference type="SMART" id="SM00822"/>
    </source>
</evidence>